<dbReference type="Gene3D" id="3.30.300.30">
    <property type="match status" value="1"/>
</dbReference>
<sequence>MHTDGKLHLRPLSTSQSGIWFAQMLIPQNPVYNMAEYHDIQGPIQPECFEAALRQAVAETDTLHLRILETDEGPQQYIEPAPDWLLPVLDVSAETNPQAAAEAWMRQELSRTIDLTQGPLFAYALFRVAPDRYFWYTRYHHICMDGLSMALVTQRVAALYAALVAGQSVTPETPGSYFDLLDDEMHYRQSTRYERDRAYWQQQMADRPDPVTISGQPPTRAEGMLRCSDWLSRALIDALVDIGHANGASLPQVITAVAGLYQHRLTGERNLTLGTVVTGRSGARMRRIAGMASNEVPLRLWLDSEARFVDVLTQVSRRMREALRHQRYSAEDLRHDAGLLPDDPELYGTVVNVNAFDYDLRFDRYPARTVNIGNVAVEDLQIMVYDRQNDNEICLELVGNPAHYSAASLADHLRRFVFLLHQLVQVGVDVPLYGLDLVDRNERVQLLETFNTTAHTVPEVTVVELFEAQVARAPEALAVIFGETAMSYGELNAQSNRLAHTLIALGVGPEVLVGVSLERSLELITTLVAILKAGGVYVPMDTDLPAMRRDRLVTDAGLRHLITNRSHRDLYDQSIEHVIILDGDDVHRRHAGDDNPAVMLLPQQPAYVNYTSGSTGQPKGVLIPHQAIVRLVWEPTYVELNSSSRLLQLAPLSFDAATFEIWGALLNGGSLVMMPPGPLSIEEIGAIIKHQQVETLWLTSGLFNQMVDGALPGLSGVCQLLAGGDVLSPEHVRKVQQIYPDCQVINGYGPTENTTFSTCYAVPQETELSHGVPIGFPIGSTWVYVLDAGLGLAPVGVVGELYLAGAGLARGYLRQAGLTAERFVADPHGTEPGSRMYRTGDLVRWRTDGALEFMGRGDDQVKIRGFRIELGEIESVLAAHESVSQAAVIVRDEDPNEKQLVAYVVLSPGARHIPSALRHMLGERLPAYMVPSAVVTLEILPLNRNGKLDRRALPMPARQTERYQAPRTPEEQILCDLFAGVLSLERVGVHDNFFALGGQSLLAMSLVSRIRATFGAEMAIRTLFEASTVSELAPQLRSGALTRPPLVPQARPQRLPLSYAQFRLWFFHQLEGPSATYNIPLTLHLEGSLDLEALEQAIVDVVGRHESLRTVFREIEGEPFQHILAADEARVRLQLEPVSESALGDRLLQTASSVLDLGSSLPLQCWVFRLSRERHVVLLLLHHVAADGWSLAPLARDLSLAYEARLAGRAPDFVPLPVQYGDYTLWQRAHLGQEDDPTSALSEQLAFWQQALAGLPQETDLPTDRPRPAVPTYRGSVVPVQLGAELHRDLQALAQENGATLFMVLQAGLAALLSRLGGGDDLAIGTPIAGRGEAALDDLVGFFVNTLVLRTDVSGQPSFVELLGRVRAFALEAYAHAEVPFERVVDVLEPERSLSRHPLFQVMLVVQNTPMETLTLSGLEVRVEPLEGVASKFDLTLSLSERHGPDGERLGLEGTLEYSEDLFDRRTAESLVVRLERLLTSAVSTPGAPVYALELLSASERLQALEGFNDTAHGVSEFTMVEVFETRVARAPEAPAVIMGELSVSYAELNAQANRLAHVLIALGVGPEQLVGVCLERSVEFVVALLGILKAGGAYMPLDPAYPHARLAYMLTDASPVVTLSSAALRECLPETVPVMILDATDFRTALAQAPEHNPTDHERHQSLLPVHLA</sequence>
<dbReference type="Gene3D" id="3.30.559.10">
    <property type="entry name" value="Chloramphenicol acetyltransferase-like domain"/>
    <property type="match status" value="2"/>
</dbReference>
<dbReference type="FunFam" id="3.30.559.30:FF:000001">
    <property type="entry name" value="Non-ribosomal peptide synthetase"/>
    <property type="match status" value="1"/>
</dbReference>
<evidence type="ECO:0000259" key="6">
    <source>
        <dbReference type="PROSITE" id="PS50075"/>
    </source>
</evidence>
<dbReference type="CDD" id="cd19540">
    <property type="entry name" value="LCL_NRPS-like"/>
    <property type="match status" value="1"/>
</dbReference>
<name>W4MDM6_9BACT</name>
<dbReference type="Pfam" id="PF00550">
    <property type="entry name" value="PP-binding"/>
    <property type="match status" value="1"/>
</dbReference>
<keyword evidence="4" id="KW-0597">Phosphoprotein</keyword>
<evidence type="ECO:0000256" key="5">
    <source>
        <dbReference type="SAM" id="MobiDB-lite"/>
    </source>
</evidence>
<evidence type="ECO:0000256" key="4">
    <source>
        <dbReference type="ARBA" id="ARBA00022553"/>
    </source>
</evidence>
<dbReference type="FunFam" id="1.10.1200.10:FF:000005">
    <property type="entry name" value="Nonribosomal peptide synthetase 1"/>
    <property type="match status" value="1"/>
</dbReference>
<dbReference type="Gene3D" id="2.30.38.10">
    <property type="entry name" value="Luciferase, Domain 3"/>
    <property type="match status" value="1"/>
</dbReference>
<dbReference type="Pfam" id="PF00668">
    <property type="entry name" value="Condensation"/>
    <property type="match status" value="2"/>
</dbReference>
<dbReference type="PROSITE" id="PS50075">
    <property type="entry name" value="CARRIER"/>
    <property type="match status" value="1"/>
</dbReference>
<dbReference type="InterPro" id="IPR025110">
    <property type="entry name" value="AMP-bd_C"/>
</dbReference>
<dbReference type="Gene3D" id="3.40.50.980">
    <property type="match status" value="2"/>
</dbReference>
<proteinExistence type="inferred from homology"/>
<dbReference type="FunFam" id="3.30.300.30:FF:000010">
    <property type="entry name" value="Enterobactin synthetase component F"/>
    <property type="match status" value="1"/>
</dbReference>
<dbReference type="GO" id="GO:0031177">
    <property type="term" value="F:phosphopantetheine binding"/>
    <property type="evidence" value="ECO:0007669"/>
    <property type="project" value="InterPro"/>
</dbReference>
<dbReference type="Pfam" id="PF13193">
    <property type="entry name" value="AMP-binding_C"/>
    <property type="match status" value="1"/>
</dbReference>
<dbReference type="PROSITE" id="PS00455">
    <property type="entry name" value="AMP_BINDING"/>
    <property type="match status" value="1"/>
</dbReference>
<dbReference type="SUPFAM" id="SSF56801">
    <property type="entry name" value="Acetyl-CoA synthetase-like"/>
    <property type="match status" value="2"/>
</dbReference>
<comment type="caution">
    <text evidence="7">The sequence shown here is derived from an EMBL/GenBank/DDBJ whole genome shotgun (WGS) entry which is preliminary data.</text>
</comment>
<dbReference type="CDD" id="cd12117">
    <property type="entry name" value="A_NRPS_Srf_like"/>
    <property type="match status" value="1"/>
</dbReference>
<dbReference type="InterPro" id="IPR010071">
    <property type="entry name" value="AA_adenyl_dom"/>
</dbReference>
<gene>
    <name evidence="7" type="ORF">ETSY2_05370</name>
</gene>
<protein>
    <recommendedName>
        <fullName evidence="6">Carrier domain-containing protein</fullName>
    </recommendedName>
</protein>
<dbReference type="Gene3D" id="3.30.559.30">
    <property type="entry name" value="Nonribosomal peptide synthetase, condensation domain"/>
    <property type="match status" value="2"/>
</dbReference>
<dbReference type="GO" id="GO:0044550">
    <property type="term" value="P:secondary metabolite biosynthetic process"/>
    <property type="evidence" value="ECO:0007669"/>
    <property type="project" value="TreeGrafter"/>
</dbReference>
<dbReference type="InterPro" id="IPR042099">
    <property type="entry name" value="ANL_N_sf"/>
</dbReference>
<keyword evidence="3" id="KW-0596">Phosphopantetheine</keyword>
<dbReference type="InterPro" id="IPR020806">
    <property type="entry name" value="PKS_PP-bd"/>
</dbReference>
<evidence type="ECO:0000256" key="3">
    <source>
        <dbReference type="ARBA" id="ARBA00022450"/>
    </source>
</evidence>
<dbReference type="Pfam" id="PF00501">
    <property type="entry name" value="AMP-binding"/>
    <property type="match status" value="2"/>
</dbReference>
<evidence type="ECO:0000256" key="2">
    <source>
        <dbReference type="ARBA" id="ARBA00006432"/>
    </source>
</evidence>
<dbReference type="InterPro" id="IPR036736">
    <property type="entry name" value="ACP-like_sf"/>
</dbReference>
<reference evidence="7 8" key="1">
    <citation type="journal article" date="2014" name="Nature">
        <title>An environmental bacterial taxon with a large and distinct metabolic repertoire.</title>
        <authorList>
            <person name="Wilson M.C."/>
            <person name="Mori T."/>
            <person name="Ruckert C."/>
            <person name="Uria A.R."/>
            <person name="Helf M.J."/>
            <person name="Takada K."/>
            <person name="Gernert C."/>
            <person name="Steffens U.A."/>
            <person name="Heycke N."/>
            <person name="Schmitt S."/>
            <person name="Rinke C."/>
            <person name="Helfrich E.J."/>
            <person name="Brachmann A.O."/>
            <person name="Gurgui C."/>
            <person name="Wakimoto T."/>
            <person name="Kracht M."/>
            <person name="Crusemann M."/>
            <person name="Hentschel U."/>
            <person name="Abe I."/>
            <person name="Matsunaga S."/>
            <person name="Kalinowski J."/>
            <person name="Takeyama H."/>
            <person name="Piel J."/>
        </authorList>
    </citation>
    <scope>NUCLEOTIDE SEQUENCE [LARGE SCALE GENOMIC DNA]</scope>
    <source>
        <strain evidence="8">TSY2</strain>
    </source>
</reference>
<dbReference type="EMBL" id="AZHX01000223">
    <property type="protein sequence ID" value="ETX08444.1"/>
    <property type="molecule type" value="Genomic_DNA"/>
</dbReference>
<dbReference type="Proteomes" id="UP000019140">
    <property type="component" value="Unassembled WGS sequence"/>
</dbReference>
<dbReference type="InterPro" id="IPR023213">
    <property type="entry name" value="CAT-like_dom_sf"/>
</dbReference>
<dbReference type="SMART" id="SM00823">
    <property type="entry name" value="PKS_PP"/>
    <property type="match status" value="1"/>
</dbReference>
<comment type="cofactor">
    <cofactor evidence="1">
        <name>pantetheine 4'-phosphate</name>
        <dbReference type="ChEBI" id="CHEBI:47942"/>
    </cofactor>
</comment>
<accession>W4MDM6</accession>
<dbReference type="GO" id="GO:0043041">
    <property type="term" value="P:amino acid activation for nonribosomal peptide biosynthetic process"/>
    <property type="evidence" value="ECO:0007669"/>
    <property type="project" value="TreeGrafter"/>
</dbReference>
<dbReference type="InterPro" id="IPR001242">
    <property type="entry name" value="Condensation_dom"/>
</dbReference>
<comment type="similarity">
    <text evidence="2">Belongs to the ATP-dependent AMP-binding enzyme family.</text>
</comment>
<dbReference type="GO" id="GO:0005829">
    <property type="term" value="C:cytosol"/>
    <property type="evidence" value="ECO:0007669"/>
    <property type="project" value="TreeGrafter"/>
</dbReference>
<dbReference type="SUPFAM" id="SSF47336">
    <property type="entry name" value="ACP-like"/>
    <property type="match status" value="1"/>
</dbReference>
<dbReference type="HOGENOM" id="CLU_000022_0_3_7"/>
<dbReference type="FunFam" id="2.30.38.10:FF:000001">
    <property type="entry name" value="Non-ribosomal peptide synthetase PvdI"/>
    <property type="match status" value="1"/>
</dbReference>
<dbReference type="InterPro" id="IPR000873">
    <property type="entry name" value="AMP-dep_synth/lig_dom"/>
</dbReference>
<dbReference type="Gene3D" id="3.40.50.12780">
    <property type="entry name" value="N-terminal domain of ligase-like"/>
    <property type="match status" value="1"/>
</dbReference>
<keyword evidence="8" id="KW-1185">Reference proteome</keyword>
<feature type="non-terminal residue" evidence="7">
    <location>
        <position position="1670"/>
    </location>
</feature>
<evidence type="ECO:0000313" key="8">
    <source>
        <dbReference type="Proteomes" id="UP000019140"/>
    </source>
</evidence>
<feature type="domain" description="Carrier" evidence="6">
    <location>
        <begin position="965"/>
        <end position="1040"/>
    </location>
</feature>
<dbReference type="PANTHER" id="PTHR45527">
    <property type="entry name" value="NONRIBOSOMAL PEPTIDE SYNTHETASE"/>
    <property type="match status" value="1"/>
</dbReference>
<dbReference type="NCBIfam" id="TIGR01733">
    <property type="entry name" value="AA-adenyl-dom"/>
    <property type="match status" value="1"/>
</dbReference>
<dbReference type="Gene3D" id="1.10.1200.10">
    <property type="entry name" value="ACP-like"/>
    <property type="match status" value="1"/>
</dbReference>
<dbReference type="FunFam" id="3.40.50.980:FF:000001">
    <property type="entry name" value="Non-ribosomal peptide synthetase"/>
    <property type="match status" value="1"/>
</dbReference>
<evidence type="ECO:0000313" key="7">
    <source>
        <dbReference type="EMBL" id="ETX08444.1"/>
    </source>
</evidence>
<dbReference type="InterPro" id="IPR020845">
    <property type="entry name" value="AMP-binding_CS"/>
</dbReference>
<dbReference type="PANTHER" id="PTHR45527:SF1">
    <property type="entry name" value="FATTY ACID SYNTHASE"/>
    <property type="match status" value="1"/>
</dbReference>
<dbReference type="SUPFAM" id="SSF52777">
    <property type="entry name" value="CoA-dependent acyltransferases"/>
    <property type="match status" value="4"/>
</dbReference>
<evidence type="ECO:0000256" key="1">
    <source>
        <dbReference type="ARBA" id="ARBA00001957"/>
    </source>
</evidence>
<dbReference type="InterPro" id="IPR009081">
    <property type="entry name" value="PP-bd_ACP"/>
</dbReference>
<dbReference type="InterPro" id="IPR045851">
    <property type="entry name" value="AMP-bd_C_sf"/>
</dbReference>
<dbReference type="GO" id="GO:0003824">
    <property type="term" value="F:catalytic activity"/>
    <property type="evidence" value="ECO:0007669"/>
    <property type="project" value="InterPro"/>
</dbReference>
<feature type="region of interest" description="Disordered" evidence="5">
    <location>
        <begin position="1651"/>
        <end position="1670"/>
    </location>
</feature>
<organism evidence="7 8">
    <name type="scientific">Candidatus Entotheonella gemina</name>
    <dbReference type="NCBI Taxonomy" id="1429439"/>
    <lineage>
        <taxon>Bacteria</taxon>
        <taxon>Pseudomonadati</taxon>
        <taxon>Nitrospinota/Tectimicrobiota group</taxon>
        <taxon>Candidatus Tectimicrobiota</taxon>
        <taxon>Candidatus Entotheonellia</taxon>
        <taxon>Candidatus Entotheonellales</taxon>
        <taxon>Candidatus Entotheonellaceae</taxon>
        <taxon>Candidatus Entotheonella</taxon>
    </lineage>
</organism>